<name>A0A0W0F995_MONRR</name>
<evidence type="ECO:0000313" key="3">
    <source>
        <dbReference type="Proteomes" id="UP000054988"/>
    </source>
</evidence>
<evidence type="ECO:0000256" key="1">
    <source>
        <dbReference type="SAM" id="MobiDB-lite"/>
    </source>
</evidence>
<feature type="compositionally biased region" description="Basic residues" evidence="1">
    <location>
        <begin position="1"/>
        <end position="10"/>
    </location>
</feature>
<dbReference type="AlphaFoldDB" id="A0A0W0F995"/>
<gene>
    <name evidence="2" type="ORF">WG66_14535</name>
</gene>
<feature type="region of interest" description="Disordered" evidence="1">
    <location>
        <begin position="1"/>
        <end position="23"/>
    </location>
</feature>
<dbReference type="EMBL" id="LATX01002201">
    <property type="protein sequence ID" value="KTB32889.1"/>
    <property type="molecule type" value="Genomic_DNA"/>
</dbReference>
<reference evidence="2 3" key="1">
    <citation type="submission" date="2015-12" db="EMBL/GenBank/DDBJ databases">
        <title>Draft genome sequence of Moniliophthora roreri, the causal agent of frosty pod rot of cacao.</title>
        <authorList>
            <person name="Aime M.C."/>
            <person name="Diaz-Valderrama J.R."/>
            <person name="Kijpornyongpan T."/>
            <person name="Phillips-Mora W."/>
        </authorList>
    </citation>
    <scope>NUCLEOTIDE SEQUENCE [LARGE SCALE GENOMIC DNA]</scope>
    <source>
        <strain evidence="2 3">MCA 2952</strain>
    </source>
</reference>
<organism evidence="2 3">
    <name type="scientific">Moniliophthora roreri</name>
    <name type="common">Frosty pod rot fungus</name>
    <name type="synonym">Monilia roreri</name>
    <dbReference type="NCBI Taxonomy" id="221103"/>
    <lineage>
        <taxon>Eukaryota</taxon>
        <taxon>Fungi</taxon>
        <taxon>Dikarya</taxon>
        <taxon>Basidiomycota</taxon>
        <taxon>Agaricomycotina</taxon>
        <taxon>Agaricomycetes</taxon>
        <taxon>Agaricomycetidae</taxon>
        <taxon>Agaricales</taxon>
        <taxon>Marasmiineae</taxon>
        <taxon>Marasmiaceae</taxon>
        <taxon>Moniliophthora</taxon>
    </lineage>
</organism>
<evidence type="ECO:0000313" key="2">
    <source>
        <dbReference type="EMBL" id="KTB32889.1"/>
    </source>
</evidence>
<sequence>MSLISKHQHVQHYSPNTKGYRFM</sequence>
<accession>A0A0W0F995</accession>
<dbReference type="Proteomes" id="UP000054988">
    <property type="component" value="Unassembled WGS sequence"/>
</dbReference>
<proteinExistence type="predicted"/>
<comment type="caution">
    <text evidence="2">The sequence shown here is derived from an EMBL/GenBank/DDBJ whole genome shotgun (WGS) entry which is preliminary data.</text>
</comment>
<protein>
    <submittedName>
        <fullName evidence="2">Uncharacterized protein</fullName>
    </submittedName>
</protein>